<dbReference type="GO" id="GO:0005315">
    <property type="term" value="F:phosphate transmembrane transporter activity"/>
    <property type="evidence" value="ECO:0007669"/>
    <property type="project" value="InterPro"/>
</dbReference>
<feature type="transmembrane region" description="Helical" evidence="10">
    <location>
        <begin position="36"/>
        <end position="60"/>
    </location>
</feature>
<feature type="transmembrane region" description="Helical" evidence="10">
    <location>
        <begin position="128"/>
        <end position="151"/>
    </location>
</feature>
<comment type="similarity">
    <text evidence="3 10">Belongs to the binding-protein-dependent transport system permease family. CysTW subfamily.</text>
</comment>
<dbReference type="Proteomes" id="UP000662857">
    <property type="component" value="Chromosome"/>
</dbReference>
<dbReference type="InterPro" id="IPR005672">
    <property type="entry name" value="Phosphate_PstA"/>
</dbReference>
<comment type="function">
    <text evidence="1">Part of the binding-protein-dependent transport system for phosphate; probably responsible for the translocation of the substrate across the membrane.</text>
</comment>
<keyword evidence="5 10" id="KW-1003">Cell membrane</keyword>
<dbReference type="EMBL" id="CP070499">
    <property type="protein sequence ID" value="QSB15147.1"/>
    <property type="molecule type" value="Genomic_DNA"/>
</dbReference>
<dbReference type="NCBIfam" id="TIGR00974">
    <property type="entry name" value="3a0107s02c"/>
    <property type="match status" value="1"/>
</dbReference>
<keyword evidence="7 10" id="KW-0812">Transmembrane</keyword>
<feature type="transmembrane region" description="Helical" evidence="10">
    <location>
        <begin position="157"/>
        <end position="179"/>
    </location>
</feature>
<feature type="domain" description="ABC transmembrane type-1" evidence="12">
    <location>
        <begin position="90"/>
        <end position="297"/>
    </location>
</feature>
<feature type="transmembrane region" description="Helical" evidence="10">
    <location>
        <begin position="211"/>
        <end position="229"/>
    </location>
</feature>
<keyword evidence="8 10" id="KW-1133">Transmembrane helix</keyword>
<evidence type="ECO:0000256" key="8">
    <source>
        <dbReference type="ARBA" id="ARBA00022989"/>
    </source>
</evidence>
<feature type="transmembrane region" description="Helical" evidence="10">
    <location>
        <begin position="94"/>
        <end position="116"/>
    </location>
</feature>
<evidence type="ECO:0000256" key="2">
    <source>
        <dbReference type="ARBA" id="ARBA00004651"/>
    </source>
</evidence>
<evidence type="ECO:0000256" key="4">
    <source>
        <dbReference type="ARBA" id="ARBA00022448"/>
    </source>
</evidence>
<feature type="transmembrane region" description="Helical" evidence="10">
    <location>
        <begin position="279"/>
        <end position="301"/>
    </location>
</feature>
<dbReference type="GO" id="GO:0005886">
    <property type="term" value="C:plasma membrane"/>
    <property type="evidence" value="ECO:0007669"/>
    <property type="project" value="UniProtKB-SubCell"/>
</dbReference>
<proteinExistence type="inferred from homology"/>
<evidence type="ECO:0000313" key="13">
    <source>
        <dbReference type="EMBL" id="QSB15147.1"/>
    </source>
</evidence>
<dbReference type="RefSeq" id="WP_239677320.1">
    <property type="nucleotide sequence ID" value="NZ_CP070499.1"/>
</dbReference>
<keyword evidence="14" id="KW-1185">Reference proteome</keyword>
<evidence type="ECO:0000256" key="11">
    <source>
        <dbReference type="SAM" id="MobiDB-lite"/>
    </source>
</evidence>
<dbReference type="PROSITE" id="PS50928">
    <property type="entry name" value="ABC_TM1"/>
    <property type="match status" value="1"/>
</dbReference>
<evidence type="ECO:0000256" key="10">
    <source>
        <dbReference type="RuleBase" id="RU363043"/>
    </source>
</evidence>
<keyword evidence="4" id="KW-0813">Transport</keyword>
<dbReference type="CDD" id="cd06261">
    <property type="entry name" value="TM_PBP2"/>
    <property type="match status" value="1"/>
</dbReference>
<dbReference type="PANTHER" id="PTHR42922:SF1">
    <property type="entry name" value="PHOSPHATE TRANSPORT SYSTEM PERMEASE PROTEIN PSTA"/>
    <property type="match status" value="1"/>
</dbReference>
<dbReference type="Pfam" id="PF00528">
    <property type="entry name" value="BPD_transp_1"/>
    <property type="match status" value="1"/>
</dbReference>
<dbReference type="PANTHER" id="PTHR42922">
    <property type="entry name" value="PHOSPHATE TRANSPORT SYSTEM PERMEASE PROTEIN PSTA"/>
    <property type="match status" value="1"/>
</dbReference>
<evidence type="ECO:0000256" key="9">
    <source>
        <dbReference type="ARBA" id="ARBA00023136"/>
    </source>
</evidence>
<evidence type="ECO:0000256" key="5">
    <source>
        <dbReference type="ARBA" id="ARBA00022475"/>
    </source>
</evidence>
<accession>A0A895YBK5</accession>
<feature type="region of interest" description="Disordered" evidence="11">
    <location>
        <begin position="1"/>
        <end position="21"/>
    </location>
</feature>
<dbReference type="GO" id="GO:0035435">
    <property type="term" value="P:phosphate ion transmembrane transport"/>
    <property type="evidence" value="ECO:0007669"/>
    <property type="project" value="InterPro"/>
</dbReference>
<evidence type="ECO:0000256" key="6">
    <source>
        <dbReference type="ARBA" id="ARBA00022592"/>
    </source>
</evidence>
<evidence type="ECO:0000256" key="7">
    <source>
        <dbReference type="ARBA" id="ARBA00022692"/>
    </source>
</evidence>
<keyword evidence="9 10" id="KW-0472">Membrane</keyword>
<evidence type="ECO:0000259" key="12">
    <source>
        <dbReference type="PROSITE" id="PS50928"/>
    </source>
</evidence>
<dbReference type="SUPFAM" id="SSF161098">
    <property type="entry name" value="MetI-like"/>
    <property type="match status" value="1"/>
</dbReference>
<protein>
    <recommendedName>
        <fullName evidence="10">Phosphate transport system permease protein PstA</fullName>
    </recommendedName>
</protein>
<comment type="subcellular location">
    <subcellularLocation>
        <location evidence="2 10">Cell membrane</location>
        <topology evidence="2 10">Multi-pass membrane protein</topology>
    </subcellularLocation>
</comment>
<keyword evidence="6" id="KW-0592">Phosphate transport</keyword>
<dbReference type="InterPro" id="IPR035906">
    <property type="entry name" value="MetI-like_sf"/>
</dbReference>
<dbReference type="InterPro" id="IPR051408">
    <property type="entry name" value="Phosphate_transprt_permease"/>
</dbReference>
<dbReference type="AlphaFoldDB" id="A0A895YBK5"/>
<dbReference type="KEGG" id="nhy:JQS43_01870"/>
<organism evidence="13 14">
    <name type="scientific">Natronosporangium hydrolyticum</name>
    <dbReference type="NCBI Taxonomy" id="2811111"/>
    <lineage>
        <taxon>Bacteria</taxon>
        <taxon>Bacillati</taxon>
        <taxon>Actinomycetota</taxon>
        <taxon>Actinomycetes</taxon>
        <taxon>Micromonosporales</taxon>
        <taxon>Micromonosporaceae</taxon>
        <taxon>Natronosporangium</taxon>
    </lineage>
</organism>
<name>A0A895YBK5_9ACTN</name>
<sequence length="311" mass="32846">MTDLLTPPSAPAPAEQRPSLRHISPRTRNRKLVNSVVNVLLTIAIVIACIPLLLILYVVLQRGVGAIAIEFFTSDQGPFQREGGGFRHGFFGTFYIMVIAIPLAVIMGVATSVYLVEYGKGGKLASAVRFVTDVMTGVPSIFVGLVVYATLIRGTGLGLGFGTFVAGIAIALIMLPIVVRSCEEMLKLVPDSVRNASAGLGARKWQTTTRVVLPAAAPGLATGSMLAVARGAGETAPLLLTALGSLYMVTAFQGEAQTSLPQLIYQHARQPFPPGLEKAWGGALCLVAITLIFTVIARTVGARFAARREGM</sequence>
<evidence type="ECO:0000256" key="3">
    <source>
        <dbReference type="ARBA" id="ARBA00007069"/>
    </source>
</evidence>
<evidence type="ECO:0000313" key="14">
    <source>
        <dbReference type="Proteomes" id="UP000662857"/>
    </source>
</evidence>
<dbReference type="Gene3D" id="1.10.3720.10">
    <property type="entry name" value="MetI-like"/>
    <property type="match status" value="1"/>
</dbReference>
<dbReference type="InterPro" id="IPR000515">
    <property type="entry name" value="MetI-like"/>
</dbReference>
<evidence type="ECO:0000256" key="1">
    <source>
        <dbReference type="ARBA" id="ARBA00003510"/>
    </source>
</evidence>
<reference evidence="13" key="1">
    <citation type="submission" date="2021-02" db="EMBL/GenBank/DDBJ databases">
        <title>Natrosporangium hydrolyticum gen. nov., sp. nov, a haloalkaliphilic actinobacterium from a soda solonchak soil.</title>
        <authorList>
            <person name="Sorokin D.Y."/>
            <person name="Khijniak T.V."/>
            <person name="Zakharycheva A.P."/>
            <person name="Boueva O.V."/>
            <person name="Ariskina E.V."/>
            <person name="Hahnke R.L."/>
            <person name="Bunk B."/>
            <person name="Sproer C."/>
            <person name="Schumann P."/>
            <person name="Evtushenko L.I."/>
            <person name="Kublanov I.V."/>
        </authorList>
    </citation>
    <scope>NUCLEOTIDE SEQUENCE</scope>
    <source>
        <strain evidence="13">DSM 106523</strain>
    </source>
</reference>
<gene>
    <name evidence="13" type="primary">pstA</name>
    <name evidence="13" type="ORF">JQS43_01870</name>
</gene>